<dbReference type="FunCoup" id="A0A804QWW1">
    <property type="interactions" value="8"/>
</dbReference>
<reference evidence="2" key="1">
    <citation type="journal article" date="2009" name="Science">
        <title>The B73 maize genome: complexity, diversity, and dynamics.</title>
        <authorList>
            <person name="Schnable P.S."/>
            <person name="Ware D."/>
            <person name="Fulton R.S."/>
            <person name="Stein J.C."/>
            <person name="Wei F."/>
            <person name="Pasternak S."/>
            <person name="Liang C."/>
            <person name="Zhang J."/>
            <person name="Fulton L."/>
            <person name="Graves T.A."/>
            <person name="Minx P."/>
            <person name="Reily A.D."/>
            <person name="Courtney L."/>
            <person name="Kruchowski S.S."/>
            <person name="Tomlinson C."/>
            <person name="Strong C."/>
            <person name="Delehaunty K."/>
            <person name="Fronick C."/>
            <person name="Courtney B."/>
            <person name="Rock S.M."/>
            <person name="Belter E."/>
            <person name="Du F."/>
            <person name="Kim K."/>
            <person name="Abbott R.M."/>
            <person name="Cotton M."/>
            <person name="Levy A."/>
            <person name="Marchetto P."/>
            <person name="Ochoa K."/>
            <person name="Jackson S.M."/>
            <person name="Gillam B."/>
            <person name="Chen W."/>
            <person name="Yan L."/>
            <person name="Higginbotham J."/>
            <person name="Cardenas M."/>
            <person name="Waligorski J."/>
            <person name="Applebaum E."/>
            <person name="Phelps L."/>
            <person name="Falcone J."/>
            <person name="Kanchi K."/>
            <person name="Thane T."/>
            <person name="Scimone A."/>
            <person name="Thane N."/>
            <person name="Henke J."/>
            <person name="Wang T."/>
            <person name="Ruppert J."/>
            <person name="Shah N."/>
            <person name="Rotter K."/>
            <person name="Hodges J."/>
            <person name="Ingenthron E."/>
            <person name="Cordes M."/>
            <person name="Kohlberg S."/>
            <person name="Sgro J."/>
            <person name="Delgado B."/>
            <person name="Mead K."/>
            <person name="Chinwalla A."/>
            <person name="Leonard S."/>
            <person name="Crouse K."/>
            <person name="Collura K."/>
            <person name="Kudrna D."/>
            <person name="Currie J."/>
            <person name="He R."/>
            <person name="Angelova A."/>
            <person name="Rajasekar S."/>
            <person name="Mueller T."/>
            <person name="Lomeli R."/>
            <person name="Scara G."/>
            <person name="Ko A."/>
            <person name="Delaney K."/>
            <person name="Wissotski M."/>
            <person name="Lopez G."/>
            <person name="Campos D."/>
            <person name="Braidotti M."/>
            <person name="Ashley E."/>
            <person name="Golser W."/>
            <person name="Kim H."/>
            <person name="Lee S."/>
            <person name="Lin J."/>
            <person name="Dujmic Z."/>
            <person name="Kim W."/>
            <person name="Talag J."/>
            <person name="Zuccolo A."/>
            <person name="Fan C."/>
            <person name="Sebastian A."/>
            <person name="Kramer M."/>
            <person name="Spiegel L."/>
            <person name="Nascimento L."/>
            <person name="Zutavern T."/>
            <person name="Miller B."/>
            <person name="Ambroise C."/>
            <person name="Muller S."/>
            <person name="Spooner W."/>
            <person name="Narechania A."/>
            <person name="Ren L."/>
            <person name="Wei S."/>
            <person name="Kumari S."/>
            <person name="Faga B."/>
            <person name="Levy M.J."/>
            <person name="McMahan L."/>
            <person name="Van Buren P."/>
            <person name="Vaughn M.W."/>
            <person name="Ying K."/>
            <person name="Yeh C.-T."/>
            <person name="Emrich S.J."/>
            <person name="Jia Y."/>
            <person name="Kalyanaraman A."/>
            <person name="Hsia A.-P."/>
            <person name="Barbazuk W.B."/>
            <person name="Baucom R.S."/>
            <person name="Brutnell T.P."/>
            <person name="Carpita N.C."/>
            <person name="Chaparro C."/>
            <person name="Chia J.-M."/>
            <person name="Deragon J.-M."/>
            <person name="Estill J.C."/>
            <person name="Fu Y."/>
            <person name="Jeddeloh J.A."/>
            <person name="Han Y."/>
            <person name="Lee H."/>
            <person name="Li P."/>
            <person name="Lisch D.R."/>
            <person name="Liu S."/>
            <person name="Liu Z."/>
            <person name="Nagel D.H."/>
            <person name="McCann M.C."/>
            <person name="SanMiguel P."/>
            <person name="Myers A.M."/>
            <person name="Nettleton D."/>
            <person name="Nguyen J."/>
            <person name="Penning B.W."/>
            <person name="Ponnala L."/>
            <person name="Schneider K.L."/>
            <person name="Schwartz D.C."/>
            <person name="Sharma A."/>
            <person name="Soderlund C."/>
            <person name="Springer N.M."/>
            <person name="Sun Q."/>
            <person name="Wang H."/>
            <person name="Waterman M."/>
            <person name="Westerman R."/>
            <person name="Wolfgruber T.K."/>
            <person name="Yang L."/>
            <person name="Yu Y."/>
            <person name="Zhang L."/>
            <person name="Zhou S."/>
            <person name="Zhu Q."/>
            <person name="Bennetzen J.L."/>
            <person name="Dawe R.K."/>
            <person name="Jiang J."/>
            <person name="Jiang N."/>
            <person name="Presting G.G."/>
            <person name="Wessler S.R."/>
            <person name="Aluru S."/>
            <person name="Martienssen R.A."/>
            <person name="Clifton S.W."/>
            <person name="McCombie W.R."/>
            <person name="Wing R.A."/>
            <person name="Wilson R.K."/>
        </authorList>
    </citation>
    <scope>NUCLEOTIDE SEQUENCE [LARGE SCALE GENOMIC DNA]</scope>
    <source>
        <strain evidence="2">cv. B73</strain>
    </source>
</reference>
<dbReference type="AlphaFoldDB" id="A0A804QWW1"/>
<organism evidence="1 2">
    <name type="scientific">Zea mays</name>
    <name type="common">Maize</name>
    <dbReference type="NCBI Taxonomy" id="4577"/>
    <lineage>
        <taxon>Eukaryota</taxon>
        <taxon>Viridiplantae</taxon>
        <taxon>Streptophyta</taxon>
        <taxon>Embryophyta</taxon>
        <taxon>Tracheophyta</taxon>
        <taxon>Spermatophyta</taxon>
        <taxon>Magnoliopsida</taxon>
        <taxon>Liliopsida</taxon>
        <taxon>Poales</taxon>
        <taxon>Poaceae</taxon>
        <taxon>PACMAD clade</taxon>
        <taxon>Panicoideae</taxon>
        <taxon>Andropogonodae</taxon>
        <taxon>Andropogoneae</taxon>
        <taxon>Tripsacinae</taxon>
        <taxon>Zea</taxon>
    </lineage>
</organism>
<reference evidence="1" key="2">
    <citation type="submission" date="2019-07" db="EMBL/GenBank/DDBJ databases">
        <authorList>
            <person name="Seetharam A."/>
            <person name="Woodhouse M."/>
            <person name="Cannon E."/>
        </authorList>
    </citation>
    <scope>NUCLEOTIDE SEQUENCE [LARGE SCALE GENOMIC DNA]</scope>
    <source>
        <strain evidence="1">cv. B73</strain>
    </source>
</reference>
<evidence type="ECO:0000313" key="2">
    <source>
        <dbReference type="Proteomes" id="UP000007305"/>
    </source>
</evidence>
<proteinExistence type="predicted"/>
<dbReference type="Proteomes" id="UP000007305">
    <property type="component" value="Chromosome 8"/>
</dbReference>
<dbReference type="EnsemblPlants" id="Zm00001eb360820_T001">
    <property type="protein sequence ID" value="Zm00001eb360820_P001"/>
    <property type="gene ID" value="Zm00001eb360820"/>
</dbReference>
<evidence type="ECO:0000313" key="1">
    <source>
        <dbReference type="EnsemblPlants" id="Zm00001eb360820_P001"/>
    </source>
</evidence>
<protein>
    <submittedName>
        <fullName evidence="1">Uncharacterized protein</fullName>
    </submittedName>
</protein>
<reference evidence="1" key="3">
    <citation type="submission" date="2021-05" db="UniProtKB">
        <authorList>
            <consortium name="EnsemblPlants"/>
        </authorList>
    </citation>
    <scope>IDENTIFICATION</scope>
    <source>
        <strain evidence="1">cv. B73</strain>
    </source>
</reference>
<keyword evidence="2" id="KW-1185">Reference proteome</keyword>
<name>A0A804QWW1_MAIZE</name>
<sequence>MRSADSSASLCLRERRRGRPHSALFPINDLSVIFENTPPSGICPSNLLKERFKLARLRYIIMWSSPKETGMSPDSLFPDKSIMVIAVNFPTSAGRNPLKEFCDKSSSISF</sequence>
<dbReference type="InParanoid" id="A0A804QWW1"/>
<dbReference type="Gramene" id="Zm00001eb360820_T001">
    <property type="protein sequence ID" value="Zm00001eb360820_P001"/>
    <property type="gene ID" value="Zm00001eb360820"/>
</dbReference>
<accession>A0A804QWW1</accession>